<dbReference type="PANTHER" id="PTHR28616">
    <property type="entry name" value="COILED-COIL DOMAIN-CONTAINING PROTEIN 125"/>
    <property type="match status" value="1"/>
</dbReference>
<evidence type="ECO:0000256" key="1">
    <source>
        <dbReference type="SAM" id="Coils"/>
    </source>
</evidence>
<dbReference type="InterPro" id="IPR034608">
    <property type="entry name" value="CCDC125"/>
</dbReference>
<keyword evidence="1" id="KW-0175">Coiled coil</keyword>
<organism evidence="4 5">
    <name type="scientific">Strigops habroptila</name>
    <name type="common">Kakapo</name>
    <dbReference type="NCBI Taxonomy" id="2489341"/>
    <lineage>
        <taxon>Eukaryota</taxon>
        <taxon>Metazoa</taxon>
        <taxon>Chordata</taxon>
        <taxon>Craniata</taxon>
        <taxon>Vertebrata</taxon>
        <taxon>Euteleostomi</taxon>
        <taxon>Archelosauria</taxon>
        <taxon>Archosauria</taxon>
        <taxon>Dinosauria</taxon>
        <taxon>Saurischia</taxon>
        <taxon>Theropoda</taxon>
        <taxon>Coelurosauria</taxon>
        <taxon>Aves</taxon>
        <taxon>Neognathae</taxon>
        <taxon>Neoaves</taxon>
        <taxon>Telluraves</taxon>
        <taxon>Australaves</taxon>
        <taxon>Psittaciformes</taxon>
        <taxon>Psittacidae</taxon>
        <taxon>Strigops</taxon>
    </lineage>
</organism>
<reference evidence="4 5" key="1">
    <citation type="submission" date="2019-11" db="EMBL/GenBank/DDBJ databases">
        <title>Strigops habroptila (kakapo) genome, bStrHab1, primary haplotype, v2.</title>
        <authorList>
            <person name="Jarvis E.D."/>
            <person name="Howard J."/>
            <person name="Rhie A."/>
            <person name="Phillippy A."/>
            <person name="Korlach J."/>
            <person name="Digby A."/>
            <person name="Iorns D."/>
            <person name="Eason D."/>
            <person name="Robertson B."/>
            <person name="Raemaekers T."/>
            <person name="Howe K."/>
            <person name="Lewin H."/>
            <person name="Damas J."/>
            <person name="Hastie A."/>
            <person name="Tracey A."/>
            <person name="Chow W."/>
            <person name="Fedrigo O."/>
        </authorList>
    </citation>
    <scope>NUCLEOTIDE SEQUENCE [LARGE SCALE GENOMIC DNA]</scope>
</reference>
<name>A0A672TLA9_STRHB</name>
<dbReference type="GO" id="GO:0035024">
    <property type="term" value="P:negative regulation of Rho protein signal transduction"/>
    <property type="evidence" value="ECO:0007669"/>
    <property type="project" value="TreeGrafter"/>
</dbReference>
<evidence type="ECO:0000313" key="5">
    <source>
        <dbReference type="Proteomes" id="UP000472266"/>
    </source>
</evidence>
<gene>
    <name evidence="4" type="primary">CCDC125</name>
</gene>
<keyword evidence="3" id="KW-1133">Transmembrane helix</keyword>
<evidence type="ECO:0000313" key="4">
    <source>
        <dbReference type="Ensembl" id="ENSSHBP00005002651.1"/>
    </source>
</evidence>
<feature type="transmembrane region" description="Helical" evidence="3">
    <location>
        <begin position="12"/>
        <end position="35"/>
    </location>
</feature>
<feature type="coiled-coil region" evidence="1">
    <location>
        <begin position="39"/>
        <end position="107"/>
    </location>
</feature>
<evidence type="ECO:0000256" key="2">
    <source>
        <dbReference type="SAM" id="MobiDB-lite"/>
    </source>
</evidence>
<dbReference type="Ensembl" id="ENSSHBT00005003270.1">
    <property type="protein sequence ID" value="ENSSHBP00005002651.1"/>
    <property type="gene ID" value="ENSSHBG00005002431.1"/>
</dbReference>
<dbReference type="GO" id="GO:2000146">
    <property type="term" value="P:negative regulation of cell motility"/>
    <property type="evidence" value="ECO:0007669"/>
    <property type="project" value="TreeGrafter"/>
</dbReference>
<reference evidence="4" key="2">
    <citation type="submission" date="2025-08" db="UniProtKB">
        <authorList>
            <consortium name="Ensembl"/>
        </authorList>
    </citation>
    <scope>IDENTIFICATION</scope>
</reference>
<dbReference type="AlphaFoldDB" id="A0A672TLA9"/>
<sequence>RKNNIYKGQIYIAFFTFMSFNRITLGFSQCTYFVLLQEVDILKVELEASQRQLEGKDEALRILQSMAVFDKATSHTKAMLQKTEEEKRTLEKEINILQWEIEFDQDRLKNIEDTWTEKYDRIYCENAALKEALKMRTEEVKTFKAENAMLNQQCLEFLAMLDVKQQKIVQENMSLNKSDITDFTGLELAVLGACTCSASGAQPCPCAKMAAVTRKQLLHLKQEGEKLKKSKDEAYIMADAFRIAFEQQLMQRKDQALRLAEVIKIKKETRFINWRRLKDDGCIKLQGNKNSLGQKLSSLLSSEADGKKVEELDNPHEILKMLIDLVNDKEEALAHQRKVSYMLARAIEAREDDLEQDTGNGGPAWVAPSAGRLRDGAWRGRFNHTLTPPPSCLLTITPAPTPPLRRRGGRGCAHGGRRLAAGRAEEGRTLR</sequence>
<dbReference type="GeneTree" id="ENSGT00440000039958"/>
<accession>A0A672TLA9</accession>
<evidence type="ECO:0000256" key="3">
    <source>
        <dbReference type="SAM" id="Phobius"/>
    </source>
</evidence>
<feature type="region of interest" description="Disordered" evidence="2">
    <location>
        <begin position="397"/>
        <end position="431"/>
    </location>
</feature>
<keyword evidence="5" id="KW-1185">Reference proteome</keyword>
<keyword evidence="3" id="KW-0472">Membrane</keyword>
<reference evidence="4" key="3">
    <citation type="submission" date="2025-09" db="UniProtKB">
        <authorList>
            <consortium name="Ensembl"/>
        </authorList>
    </citation>
    <scope>IDENTIFICATION</scope>
</reference>
<proteinExistence type="predicted"/>
<protein>
    <submittedName>
        <fullName evidence="4">Coiled-coil domain containing 125</fullName>
    </submittedName>
</protein>
<dbReference type="Proteomes" id="UP000472266">
    <property type="component" value="Chromosome 3"/>
</dbReference>
<dbReference type="GO" id="GO:0005737">
    <property type="term" value="C:cytoplasm"/>
    <property type="evidence" value="ECO:0007669"/>
    <property type="project" value="TreeGrafter"/>
</dbReference>
<dbReference type="PANTHER" id="PTHR28616:SF1">
    <property type="entry name" value="COILED-COIL DOMAIN-CONTAINING PROTEIN 125"/>
    <property type="match status" value="1"/>
</dbReference>
<keyword evidence="3" id="KW-0812">Transmembrane</keyword>